<evidence type="ECO:0000313" key="2">
    <source>
        <dbReference type="EMBL" id="KAJ3831355.1"/>
    </source>
</evidence>
<dbReference type="EMBL" id="MU807548">
    <property type="protein sequence ID" value="KAJ3831355.1"/>
    <property type="molecule type" value="Genomic_DNA"/>
</dbReference>
<feature type="compositionally biased region" description="Pro residues" evidence="1">
    <location>
        <begin position="87"/>
        <end position="97"/>
    </location>
</feature>
<dbReference type="AlphaFoldDB" id="A0AA38NVL3"/>
<organism evidence="2 3">
    <name type="scientific">Lentinula raphanica</name>
    <dbReference type="NCBI Taxonomy" id="153919"/>
    <lineage>
        <taxon>Eukaryota</taxon>
        <taxon>Fungi</taxon>
        <taxon>Dikarya</taxon>
        <taxon>Basidiomycota</taxon>
        <taxon>Agaricomycotina</taxon>
        <taxon>Agaricomycetes</taxon>
        <taxon>Agaricomycetidae</taxon>
        <taxon>Agaricales</taxon>
        <taxon>Marasmiineae</taxon>
        <taxon>Omphalotaceae</taxon>
        <taxon>Lentinula</taxon>
    </lineage>
</organism>
<keyword evidence="3" id="KW-1185">Reference proteome</keyword>
<comment type="caution">
    <text evidence="2">The sequence shown here is derived from an EMBL/GenBank/DDBJ whole genome shotgun (WGS) entry which is preliminary data.</text>
</comment>
<protein>
    <submittedName>
        <fullName evidence="2">Uncharacterized protein</fullName>
    </submittedName>
</protein>
<sequence length="386" mass="42838">MTYNKAGTPFYKAAQRIHDPARPDLEELERTYKKPIPDQSLKCRGCCHGDIITYISFSITAIKDDSSLVLTSDPISSLVNVELSALRPPPPPLPKPPKASKTPKPKPPKPDWSVEYKHSKAKNAHAGRNWKHRRLLLPLPTQLTIHLALALEGRLQSLMWVGLRRVHLIKEGTHGKEHSGYVVIVEEGGPLDLTPAFLPATPNLSSPDLSWKLLQCPSLGILSTTRSRSNFSIAVGSCRPTRSGGREYHSTTVFTSISALLATWGWTFTFASTTIKEEDQTRSWNLKTAVLVERRLPDLGLPGATDHYCTMCSAGCLRRSQAAAAGDSRVIISTCQLLKQLLRQLRHREVGYSFIKFPQHREPSTSIVNVPTTAYYCTNSGTEWSP</sequence>
<accession>A0AA38NVL3</accession>
<feature type="region of interest" description="Disordered" evidence="1">
    <location>
        <begin position="85"/>
        <end position="114"/>
    </location>
</feature>
<evidence type="ECO:0000256" key="1">
    <source>
        <dbReference type="SAM" id="MobiDB-lite"/>
    </source>
</evidence>
<evidence type="ECO:0000313" key="3">
    <source>
        <dbReference type="Proteomes" id="UP001163846"/>
    </source>
</evidence>
<dbReference type="Proteomes" id="UP001163846">
    <property type="component" value="Unassembled WGS sequence"/>
</dbReference>
<proteinExistence type="predicted"/>
<name>A0AA38NVL3_9AGAR</name>
<reference evidence="2" key="1">
    <citation type="submission" date="2022-08" db="EMBL/GenBank/DDBJ databases">
        <authorList>
            <consortium name="DOE Joint Genome Institute"/>
            <person name="Min B."/>
            <person name="Riley R."/>
            <person name="Sierra-Patev S."/>
            <person name="Naranjo-Ortiz M."/>
            <person name="Looney B."/>
            <person name="Konkel Z."/>
            <person name="Slot J.C."/>
            <person name="Sakamoto Y."/>
            <person name="Steenwyk J.L."/>
            <person name="Rokas A."/>
            <person name="Carro J."/>
            <person name="Camarero S."/>
            <person name="Ferreira P."/>
            <person name="Molpeceres G."/>
            <person name="Ruiz-Duenas F.J."/>
            <person name="Serrano A."/>
            <person name="Henrissat B."/>
            <person name="Drula E."/>
            <person name="Hughes K.W."/>
            <person name="Mata J.L."/>
            <person name="Ishikawa N.K."/>
            <person name="Vargas-Isla R."/>
            <person name="Ushijima S."/>
            <person name="Smith C.A."/>
            <person name="Ahrendt S."/>
            <person name="Andreopoulos W."/>
            <person name="He G."/>
            <person name="Labutti K."/>
            <person name="Lipzen A."/>
            <person name="Ng V."/>
            <person name="Sandor L."/>
            <person name="Barry K."/>
            <person name="Martinez A.T."/>
            <person name="Xiao Y."/>
            <person name="Gibbons J.G."/>
            <person name="Terashima K."/>
            <person name="Hibbett D.S."/>
            <person name="Grigoriev I.V."/>
        </authorList>
    </citation>
    <scope>NUCLEOTIDE SEQUENCE</scope>
    <source>
        <strain evidence="2">TFB9207</strain>
    </source>
</reference>
<gene>
    <name evidence="2" type="ORF">F5878DRAFT_667643</name>
</gene>